<dbReference type="AlphaFoldDB" id="A0A2P2QUD0"/>
<dbReference type="EMBL" id="GGEC01090064">
    <property type="protein sequence ID" value="MBX70548.1"/>
    <property type="molecule type" value="Transcribed_RNA"/>
</dbReference>
<evidence type="ECO:0000313" key="1">
    <source>
        <dbReference type="EMBL" id="MBX70548.1"/>
    </source>
</evidence>
<proteinExistence type="predicted"/>
<reference evidence="1" key="1">
    <citation type="submission" date="2018-02" db="EMBL/GenBank/DDBJ databases">
        <title>Rhizophora mucronata_Transcriptome.</title>
        <authorList>
            <person name="Meera S.P."/>
            <person name="Sreeshan A."/>
            <person name="Augustine A."/>
        </authorList>
    </citation>
    <scope>NUCLEOTIDE SEQUENCE</scope>
    <source>
        <tissue evidence="1">Leaf</tissue>
    </source>
</reference>
<organism evidence="1">
    <name type="scientific">Rhizophora mucronata</name>
    <name type="common">Asiatic mangrove</name>
    <dbReference type="NCBI Taxonomy" id="61149"/>
    <lineage>
        <taxon>Eukaryota</taxon>
        <taxon>Viridiplantae</taxon>
        <taxon>Streptophyta</taxon>
        <taxon>Embryophyta</taxon>
        <taxon>Tracheophyta</taxon>
        <taxon>Spermatophyta</taxon>
        <taxon>Magnoliopsida</taxon>
        <taxon>eudicotyledons</taxon>
        <taxon>Gunneridae</taxon>
        <taxon>Pentapetalae</taxon>
        <taxon>rosids</taxon>
        <taxon>fabids</taxon>
        <taxon>Malpighiales</taxon>
        <taxon>Rhizophoraceae</taxon>
        <taxon>Rhizophora</taxon>
    </lineage>
</organism>
<protein>
    <submittedName>
        <fullName evidence="1">Uncharacterized protein</fullName>
    </submittedName>
</protein>
<name>A0A2P2QUD0_RHIMU</name>
<sequence>MISRNQRRTQKHPLFLNLYLVLLDLTKKLNSLR</sequence>
<accession>A0A2P2QUD0</accession>